<proteinExistence type="predicted"/>
<evidence type="ECO:0000256" key="3">
    <source>
        <dbReference type="ARBA" id="ARBA00022723"/>
    </source>
</evidence>
<evidence type="ECO:0000313" key="9">
    <source>
        <dbReference type="EMBL" id="GBF58446.1"/>
    </source>
</evidence>
<comment type="cofactor">
    <cofactor evidence="1">
        <name>Zn(2+)</name>
        <dbReference type="ChEBI" id="CHEBI:29105"/>
    </cofactor>
</comment>
<keyword evidence="3" id="KW-0479">Metal-binding</keyword>
<dbReference type="PROSITE" id="PS51782">
    <property type="entry name" value="LYSM"/>
    <property type="match status" value="1"/>
</dbReference>
<keyword evidence="4" id="KW-0378">Hydrolase</keyword>
<evidence type="ECO:0000256" key="2">
    <source>
        <dbReference type="ARBA" id="ARBA00022670"/>
    </source>
</evidence>
<accession>A0A2P2EBJ3</accession>
<dbReference type="CDD" id="cd07324">
    <property type="entry name" value="M48C_Oma1-like"/>
    <property type="match status" value="1"/>
</dbReference>
<dbReference type="AlphaFoldDB" id="A0A2P2EBJ3"/>
<reference evidence="9 10" key="1">
    <citation type="journal article" date="2018" name="Genome Announc.">
        <title>Draft Genome Sequence of "Candidatus Phycosocius bacilliformis," an Alphaproteobacterial Ectosymbiont of the Hydrocarbon-Producing Green Alga Botryococcus braunii.</title>
        <authorList>
            <person name="Tanabe Y."/>
            <person name="Yamaguchi H."/>
            <person name="Watanabe M.M."/>
        </authorList>
    </citation>
    <scope>NUCLEOTIDE SEQUENCE [LARGE SCALE GENOMIC DNA]</scope>
    <source>
        <strain evidence="9 10">BOTRYCO-2</strain>
    </source>
</reference>
<dbReference type="GO" id="GO:0004222">
    <property type="term" value="F:metalloendopeptidase activity"/>
    <property type="evidence" value="ECO:0007669"/>
    <property type="project" value="InterPro"/>
</dbReference>
<name>A0A2P2EBJ3_9PROT</name>
<dbReference type="PANTHER" id="PTHR22726:SF1">
    <property type="entry name" value="METALLOENDOPEPTIDASE OMA1, MITOCHONDRIAL"/>
    <property type="match status" value="1"/>
</dbReference>
<evidence type="ECO:0000256" key="5">
    <source>
        <dbReference type="ARBA" id="ARBA00022833"/>
    </source>
</evidence>
<dbReference type="PANTHER" id="PTHR22726">
    <property type="entry name" value="METALLOENDOPEPTIDASE OMA1"/>
    <property type="match status" value="1"/>
</dbReference>
<keyword evidence="5" id="KW-0862">Zinc</keyword>
<keyword evidence="10" id="KW-1185">Reference proteome</keyword>
<keyword evidence="6" id="KW-0482">Metalloprotease</keyword>
<organism evidence="9 10">
    <name type="scientific">Candidatus Phycosocius bacilliformis</name>
    <dbReference type="NCBI Taxonomy" id="1445552"/>
    <lineage>
        <taxon>Bacteria</taxon>
        <taxon>Pseudomonadati</taxon>
        <taxon>Pseudomonadota</taxon>
        <taxon>Alphaproteobacteria</taxon>
        <taxon>Caulobacterales</taxon>
        <taxon>Caulobacterales incertae sedis</taxon>
        <taxon>Candidatus Phycosocius</taxon>
    </lineage>
</organism>
<dbReference type="GO" id="GO:0016020">
    <property type="term" value="C:membrane"/>
    <property type="evidence" value="ECO:0007669"/>
    <property type="project" value="TreeGrafter"/>
</dbReference>
<dbReference type="InterPro" id="IPR018392">
    <property type="entry name" value="LysM"/>
</dbReference>
<evidence type="ECO:0000256" key="6">
    <source>
        <dbReference type="ARBA" id="ARBA00023049"/>
    </source>
</evidence>
<dbReference type="GO" id="GO:0051603">
    <property type="term" value="P:proteolysis involved in protein catabolic process"/>
    <property type="evidence" value="ECO:0007669"/>
    <property type="project" value="TreeGrafter"/>
</dbReference>
<dbReference type="CDD" id="cd00118">
    <property type="entry name" value="LysM"/>
    <property type="match status" value="1"/>
</dbReference>
<feature type="chain" id="PRO_5015171220" evidence="7">
    <location>
        <begin position="25"/>
        <end position="479"/>
    </location>
</feature>
<dbReference type="InterPro" id="IPR051156">
    <property type="entry name" value="Mito/Outer_Membr_Metalloprot"/>
</dbReference>
<evidence type="ECO:0000259" key="8">
    <source>
        <dbReference type="PROSITE" id="PS51782"/>
    </source>
</evidence>
<evidence type="ECO:0000256" key="1">
    <source>
        <dbReference type="ARBA" id="ARBA00001947"/>
    </source>
</evidence>
<dbReference type="Pfam" id="PF01435">
    <property type="entry name" value="Peptidase_M48"/>
    <property type="match status" value="1"/>
</dbReference>
<keyword evidence="2 9" id="KW-0645">Protease</keyword>
<gene>
    <name evidence="9" type="primary">bepA_6</name>
    <name evidence="9" type="ORF">PbB2_02130</name>
</gene>
<dbReference type="RefSeq" id="WP_192576292.1">
    <property type="nucleotide sequence ID" value="NZ_BFBR01000006.1"/>
</dbReference>
<dbReference type="EMBL" id="BFBR01000006">
    <property type="protein sequence ID" value="GBF58446.1"/>
    <property type="molecule type" value="Genomic_DNA"/>
</dbReference>
<feature type="signal peptide" evidence="7">
    <location>
        <begin position="1"/>
        <end position="24"/>
    </location>
</feature>
<dbReference type="GO" id="GO:0046872">
    <property type="term" value="F:metal ion binding"/>
    <property type="evidence" value="ECO:0007669"/>
    <property type="project" value="UniProtKB-KW"/>
</dbReference>
<dbReference type="Gene3D" id="3.30.2010.10">
    <property type="entry name" value="Metalloproteases ('zincins'), catalytic domain"/>
    <property type="match status" value="1"/>
</dbReference>
<evidence type="ECO:0000313" key="10">
    <source>
        <dbReference type="Proteomes" id="UP000245086"/>
    </source>
</evidence>
<dbReference type="Proteomes" id="UP000245086">
    <property type="component" value="Unassembled WGS sequence"/>
</dbReference>
<comment type="caution">
    <text evidence="9">The sequence shown here is derived from an EMBL/GenBank/DDBJ whole genome shotgun (WGS) entry which is preliminary data.</text>
</comment>
<evidence type="ECO:0000256" key="7">
    <source>
        <dbReference type="SAM" id="SignalP"/>
    </source>
</evidence>
<evidence type="ECO:0000256" key="4">
    <source>
        <dbReference type="ARBA" id="ARBA00022801"/>
    </source>
</evidence>
<feature type="domain" description="LysM" evidence="8">
    <location>
        <begin position="424"/>
        <end position="471"/>
    </location>
</feature>
<sequence>MRKTWVLHGALAVMAAQIATPAFAQIVKPSERAQAAKQHPELLRQFGGEVTGPVATYVSAVGNKIATAATLKDQCTFTVLNSDVVNAFAVPGCYIYITRGLLVIMNSEDELASVLGHEIGHIVGKHSRKRTQTATLSTLGAIALGLATKSEDVMQTAGQLAQIYTLSYSRNQENESDDYGVRYLTATGYNPYAASDMLAALGAQEALDARVKNRPVNSTPSWARSHPITSERVTRTANAAVASNASRDRPPELVRPYLTALAGMRVGDDPEQGFVDGRRFSHPGMKITFEVPTGFALKNSPDAVEIEGPNRIKGQFSGGAILSGSLSDYAIARARSALGRTPASIGIPTPGTVNGLPTVTLLARAQTSSGPVDVGIVAYEVQGRAVHFAMIGPANALSPSFPITQSFRTLSAVEVSALRPRELEIVTVRSGDTVESLAARMAYSDFKTERFLMINGMREARPLKPGELLKIVRFSPAGR</sequence>
<keyword evidence="7" id="KW-0732">Signal</keyword>
<protein>
    <submittedName>
        <fullName evidence="9">Beta-barrel assembly-enhancing protease</fullName>
    </submittedName>
</protein>
<dbReference type="InterPro" id="IPR001915">
    <property type="entry name" value="Peptidase_M48"/>
</dbReference>